<organism evidence="1 2">
    <name type="scientific">Roridomyces roridus</name>
    <dbReference type="NCBI Taxonomy" id="1738132"/>
    <lineage>
        <taxon>Eukaryota</taxon>
        <taxon>Fungi</taxon>
        <taxon>Dikarya</taxon>
        <taxon>Basidiomycota</taxon>
        <taxon>Agaricomycotina</taxon>
        <taxon>Agaricomycetes</taxon>
        <taxon>Agaricomycetidae</taxon>
        <taxon>Agaricales</taxon>
        <taxon>Marasmiineae</taxon>
        <taxon>Mycenaceae</taxon>
        <taxon>Roridomyces</taxon>
    </lineage>
</organism>
<sequence length="275" mass="30703">MLQLLIKHSFRWEDLSLQLTPALIPPLATLQGRLPSLRRLWLQSDTPDSVQPISCFETAPSLVEIGVYRHDCPISLSPPIGQLTRYSVNAPWKIHLEILRTNPGLVEANIGVSPLESTWPLSGATIELLQLRRLCISHPEPLQYFKVAVLEHLVFDYPSRSDATSINPVADRFIEDTSSTVRSIVLLGYPNVDFAGQVLLRYPSITDLAVILILGSRSRSEFSWHKLHSVPEKLISLLKISDGSVVLAPHLSRIHFGVNTNVPFDYAMLECSSRG</sequence>
<dbReference type="Proteomes" id="UP001221142">
    <property type="component" value="Unassembled WGS sequence"/>
</dbReference>
<dbReference type="AlphaFoldDB" id="A0AAD7B2Y1"/>
<protein>
    <submittedName>
        <fullName evidence="1">Uncharacterized protein</fullName>
    </submittedName>
</protein>
<accession>A0AAD7B2Y1</accession>
<comment type="caution">
    <text evidence="1">The sequence shown here is derived from an EMBL/GenBank/DDBJ whole genome shotgun (WGS) entry which is preliminary data.</text>
</comment>
<name>A0AAD7B2Y1_9AGAR</name>
<evidence type="ECO:0000313" key="2">
    <source>
        <dbReference type="Proteomes" id="UP001221142"/>
    </source>
</evidence>
<proteinExistence type="predicted"/>
<evidence type="ECO:0000313" key="1">
    <source>
        <dbReference type="EMBL" id="KAJ7609128.1"/>
    </source>
</evidence>
<reference evidence="1" key="1">
    <citation type="submission" date="2023-03" db="EMBL/GenBank/DDBJ databases">
        <title>Massive genome expansion in bonnet fungi (Mycena s.s.) driven by repeated elements and novel gene families across ecological guilds.</title>
        <authorList>
            <consortium name="Lawrence Berkeley National Laboratory"/>
            <person name="Harder C.B."/>
            <person name="Miyauchi S."/>
            <person name="Viragh M."/>
            <person name="Kuo A."/>
            <person name="Thoen E."/>
            <person name="Andreopoulos B."/>
            <person name="Lu D."/>
            <person name="Skrede I."/>
            <person name="Drula E."/>
            <person name="Henrissat B."/>
            <person name="Morin E."/>
            <person name="Kohler A."/>
            <person name="Barry K."/>
            <person name="LaButti K."/>
            <person name="Morin E."/>
            <person name="Salamov A."/>
            <person name="Lipzen A."/>
            <person name="Mereny Z."/>
            <person name="Hegedus B."/>
            <person name="Baldrian P."/>
            <person name="Stursova M."/>
            <person name="Weitz H."/>
            <person name="Taylor A."/>
            <person name="Grigoriev I.V."/>
            <person name="Nagy L.G."/>
            <person name="Martin F."/>
            <person name="Kauserud H."/>
        </authorList>
    </citation>
    <scope>NUCLEOTIDE SEQUENCE</scope>
    <source>
        <strain evidence="1">9284</strain>
    </source>
</reference>
<dbReference type="EMBL" id="JARKIF010000042">
    <property type="protein sequence ID" value="KAJ7609128.1"/>
    <property type="molecule type" value="Genomic_DNA"/>
</dbReference>
<gene>
    <name evidence="1" type="ORF">FB45DRAFT_1039283</name>
</gene>
<keyword evidence="2" id="KW-1185">Reference proteome</keyword>